<protein>
    <submittedName>
        <fullName evidence="3">Peptidase M61</fullName>
    </submittedName>
</protein>
<sequence length="616" mass="70278">MIALSSQCHIENKKTRGLIVLKKSLLSVAVALAAMPAVADVDYKIDLTEPTHHTGDVQITFPATDKDYLDIKMPAWRTGYYRILNLANGVRDFQVMTEDGDSLNWHKLDKSTWRVELPANARAEDIVVEYQIYADLLGRRARHIDDSHAYLDASAVFMYADEYRQEPVSVSLEVQDSWRSVSGMDSTDDHRFVADNWDILVDSPIETGINKLFKFEVDDRDYEVVFWGEGNYDAEQTVADLKKLVTTGPEIWQGYPYQRYVFMIHATSGAGGATEHRNSTIIQRPRYSYGSREDYLSFMSTASHEFVHTWNVKAYRPAPLVPYDYQKENYTELFWIAEGSTSYFQDHLLLKADIMEPNEYFERLSKDIEKYYRKPGTDVMSVAEASFEAWSDQYGDRAQNFSVNIYAEGATISWLLDMALIEATDGEVSYRDVHNELYQRFDADEVGFVSDDVLTILEDLTGKSWQDWWATNVKAPVADVPFAEMLQTVGLELTFKSDDEQLPWVGWKGSESAEGVKLTRVERNSPAWNAGFTPGDVIVAYDDHRAAGGRFKEAISEYQVGDEVEVTFFRRDQLQQTTIVIGEEQHTGATIVPVKEPTAKQQARFLQWLNIPHPNA</sequence>
<dbReference type="EMBL" id="PIQF01000001">
    <property type="protein sequence ID" value="RUO78120.1"/>
    <property type="molecule type" value="Genomic_DNA"/>
</dbReference>
<name>A0A432ZJX1_9GAMM</name>
<keyword evidence="4" id="KW-1185">Reference proteome</keyword>
<dbReference type="Pfam" id="PF13180">
    <property type="entry name" value="PDZ_2"/>
    <property type="match status" value="1"/>
</dbReference>
<dbReference type="SUPFAM" id="SSF50156">
    <property type="entry name" value="PDZ domain-like"/>
    <property type="match status" value="1"/>
</dbReference>
<feature type="chain" id="PRO_5019482343" evidence="1">
    <location>
        <begin position="40"/>
        <end position="616"/>
    </location>
</feature>
<dbReference type="InterPro" id="IPR036034">
    <property type="entry name" value="PDZ_sf"/>
</dbReference>
<keyword evidence="1" id="KW-0732">Signal</keyword>
<reference evidence="3 4" key="1">
    <citation type="journal article" date="2011" name="Front. Microbiol.">
        <title>Genomic signatures of strain selection and enhancement in Bacillus atrophaeus var. globigii, a historical biowarfare simulant.</title>
        <authorList>
            <person name="Gibbons H.S."/>
            <person name="Broomall S.M."/>
            <person name="McNew L.A."/>
            <person name="Daligault H."/>
            <person name="Chapman C."/>
            <person name="Bruce D."/>
            <person name="Karavis M."/>
            <person name="Krepps M."/>
            <person name="McGregor P.A."/>
            <person name="Hong C."/>
            <person name="Park K.H."/>
            <person name="Akmal A."/>
            <person name="Feldman A."/>
            <person name="Lin J.S."/>
            <person name="Chang W.E."/>
            <person name="Higgs B.W."/>
            <person name="Demirev P."/>
            <person name="Lindquist J."/>
            <person name="Liem A."/>
            <person name="Fochler E."/>
            <person name="Read T.D."/>
            <person name="Tapia R."/>
            <person name="Johnson S."/>
            <person name="Bishop-Lilly K.A."/>
            <person name="Detter C."/>
            <person name="Han C."/>
            <person name="Sozhamannan S."/>
            <person name="Rosenzweig C.N."/>
            <person name="Skowronski E.W."/>
        </authorList>
    </citation>
    <scope>NUCLEOTIDE SEQUENCE [LARGE SCALE GENOMIC DNA]</scope>
    <source>
        <strain evidence="3 4">CL-SP19</strain>
    </source>
</reference>
<dbReference type="Gene3D" id="1.10.390.10">
    <property type="entry name" value="Neutral Protease Domain 2"/>
    <property type="match status" value="1"/>
</dbReference>
<feature type="signal peptide" evidence="1">
    <location>
        <begin position="1"/>
        <end position="39"/>
    </location>
</feature>
<comment type="caution">
    <text evidence="3">The sequence shown here is derived from an EMBL/GenBank/DDBJ whole genome shotgun (WGS) entry which is preliminary data.</text>
</comment>
<proteinExistence type="predicted"/>
<dbReference type="InterPro" id="IPR024191">
    <property type="entry name" value="Peptidase_M61"/>
</dbReference>
<dbReference type="InterPro" id="IPR040756">
    <property type="entry name" value="Peptidase_M61_N"/>
</dbReference>
<accession>A0A432ZJX1</accession>
<dbReference type="InterPro" id="IPR027268">
    <property type="entry name" value="Peptidase_M4/M1_CTD_sf"/>
</dbReference>
<feature type="domain" description="PDZ" evidence="2">
    <location>
        <begin position="489"/>
        <end position="572"/>
    </location>
</feature>
<dbReference type="InterPro" id="IPR001478">
    <property type="entry name" value="PDZ"/>
</dbReference>
<dbReference type="Pfam" id="PF05299">
    <property type="entry name" value="Peptidase_M61"/>
    <property type="match status" value="1"/>
</dbReference>
<dbReference type="PIRSF" id="PIRSF016493">
    <property type="entry name" value="Glycyl_aminpptds"/>
    <property type="match status" value="1"/>
</dbReference>
<dbReference type="SMART" id="SM00228">
    <property type="entry name" value="PDZ"/>
    <property type="match status" value="1"/>
</dbReference>
<gene>
    <name evidence="3" type="ORF">CWI81_02150</name>
</gene>
<dbReference type="Gene3D" id="2.30.42.10">
    <property type="match status" value="1"/>
</dbReference>
<evidence type="ECO:0000256" key="1">
    <source>
        <dbReference type="SAM" id="SignalP"/>
    </source>
</evidence>
<dbReference type="Gene3D" id="2.60.40.3650">
    <property type="match status" value="1"/>
</dbReference>
<dbReference type="Proteomes" id="UP000287908">
    <property type="component" value="Unassembled WGS sequence"/>
</dbReference>
<dbReference type="Pfam" id="PF17899">
    <property type="entry name" value="Peptidase_M61_N"/>
    <property type="match status" value="1"/>
</dbReference>
<dbReference type="SUPFAM" id="SSF55486">
    <property type="entry name" value="Metalloproteases ('zincins'), catalytic domain"/>
    <property type="match status" value="1"/>
</dbReference>
<dbReference type="OrthoDB" id="9778516at2"/>
<organism evidence="3 4">
    <name type="scientific">Idiomarina seosinensis</name>
    <dbReference type="NCBI Taxonomy" id="281739"/>
    <lineage>
        <taxon>Bacteria</taxon>
        <taxon>Pseudomonadati</taxon>
        <taxon>Pseudomonadota</taxon>
        <taxon>Gammaproteobacteria</taxon>
        <taxon>Alteromonadales</taxon>
        <taxon>Idiomarinaceae</taxon>
        <taxon>Idiomarina</taxon>
    </lineage>
</organism>
<evidence type="ECO:0000259" key="2">
    <source>
        <dbReference type="SMART" id="SM00228"/>
    </source>
</evidence>
<dbReference type="InterPro" id="IPR007963">
    <property type="entry name" value="Peptidase_M61_catalytic"/>
</dbReference>
<evidence type="ECO:0000313" key="3">
    <source>
        <dbReference type="EMBL" id="RUO78120.1"/>
    </source>
</evidence>
<dbReference type="AlphaFoldDB" id="A0A432ZJX1"/>
<evidence type="ECO:0000313" key="4">
    <source>
        <dbReference type="Proteomes" id="UP000287908"/>
    </source>
</evidence>